<dbReference type="GO" id="GO:0005737">
    <property type="term" value="C:cytoplasm"/>
    <property type="evidence" value="ECO:0007669"/>
    <property type="project" value="TreeGrafter"/>
</dbReference>
<dbReference type="AlphaFoldDB" id="A0A316UDU7"/>
<dbReference type="Gene3D" id="4.10.1110.10">
    <property type="entry name" value="AN1-like Zinc finger"/>
    <property type="match status" value="2"/>
</dbReference>
<dbReference type="PROSITE" id="PS51039">
    <property type="entry name" value="ZF_AN1"/>
    <property type="match status" value="1"/>
</dbReference>
<evidence type="ECO:0000256" key="2">
    <source>
        <dbReference type="ARBA" id="ARBA00022771"/>
    </source>
</evidence>
<dbReference type="InterPro" id="IPR035896">
    <property type="entry name" value="AN1-like_Znf"/>
</dbReference>
<protein>
    <recommendedName>
        <fullName evidence="6">AN1-type domain-containing protein</fullName>
    </recommendedName>
</protein>
<dbReference type="InterPro" id="IPR000058">
    <property type="entry name" value="Znf_AN1"/>
</dbReference>
<feature type="compositionally biased region" description="Basic and acidic residues" evidence="5">
    <location>
        <begin position="151"/>
        <end position="163"/>
    </location>
</feature>
<evidence type="ECO:0000256" key="4">
    <source>
        <dbReference type="PROSITE-ProRule" id="PRU00449"/>
    </source>
</evidence>
<accession>A0A316UDU7</accession>
<dbReference type="PANTHER" id="PTHR14677">
    <property type="entry name" value="ARSENITE INDUCUBLE RNA ASSOCIATED PROTEIN AIP-1-RELATED"/>
    <property type="match status" value="1"/>
</dbReference>
<dbReference type="Proteomes" id="UP000245942">
    <property type="component" value="Unassembled WGS sequence"/>
</dbReference>
<dbReference type="Pfam" id="PF01428">
    <property type="entry name" value="zf-AN1"/>
    <property type="match status" value="1"/>
</dbReference>
<evidence type="ECO:0000259" key="6">
    <source>
        <dbReference type="PROSITE" id="PS51039"/>
    </source>
</evidence>
<organism evidence="7 8">
    <name type="scientific">Pseudomicrostroma glucosiphilum</name>
    <dbReference type="NCBI Taxonomy" id="1684307"/>
    <lineage>
        <taxon>Eukaryota</taxon>
        <taxon>Fungi</taxon>
        <taxon>Dikarya</taxon>
        <taxon>Basidiomycota</taxon>
        <taxon>Ustilaginomycotina</taxon>
        <taxon>Exobasidiomycetes</taxon>
        <taxon>Microstromatales</taxon>
        <taxon>Microstromatales incertae sedis</taxon>
        <taxon>Pseudomicrostroma</taxon>
    </lineage>
</organism>
<dbReference type="PANTHER" id="PTHR14677:SF40">
    <property type="entry name" value="CDC48-ASSOCIATED UBIQUITIN-LIKE_ZINC FINGER PROTEIN 1"/>
    <property type="match status" value="1"/>
</dbReference>
<dbReference type="GO" id="GO:0008270">
    <property type="term" value="F:zinc ion binding"/>
    <property type="evidence" value="ECO:0007669"/>
    <property type="project" value="UniProtKB-KW"/>
</dbReference>
<sequence>MEFGTNCHLSTCLHLSFLPLSCPYCHHSFCESHFLPRQHACTAPGSADNVLSSNEVLKRVLRANPSARLPCQKRGCKNFSLEVGKESSEGAQARVVVKDGTDLQTPGRAFEHAAPTCVNCKGLYCMGHVAPRAHDCQAPPPPTEGQQRMNAAEERKRKAREILSKNFANRGASASTKK</sequence>
<dbReference type="RefSeq" id="XP_025350546.1">
    <property type="nucleotide sequence ID" value="XM_025493526.1"/>
</dbReference>
<keyword evidence="2 4" id="KW-0863">Zinc-finger</keyword>
<dbReference type="SUPFAM" id="SSF118310">
    <property type="entry name" value="AN1-like Zinc finger"/>
    <property type="match status" value="2"/>
</dbReference>
<keyword evidence="1" id="KW-0479">Metal-binding</keyword>
<dbReference type="STRING" id="1684307.A0A316UDU7"/>
<reference evidence="7 8" key="1">
    <citation type="journal article" date="2018" name="Mol. Biol. Evol.">
        <title>Broad Genomic Sampling Reveals a Smut Pathogenic Ancestry of the Fungal Clade Ustilaginomycotina.</title>
        <authorList>
            <person name="Kijpornyongpan T."/>
            <person name="Mondo S.J."/>
            <person name="Barry K."/>
            <person name="Sandor L."/>
            <person name="Lee J."/>
            <person name="Lipzen A."/>
            <person name="Pangilinan J."/>
            <person name="LaButti K."/>
            <person name="Hainaut M."/>
            <person name="Henrissat B."/>
            <person name="Grigoriev I.V."/>
            <person name="Spatafora J.W."/>
            <person name="Aime M.C."/>
        </authorList>
    </citation>
    <scope>NUCLEOTIDE SEQUENCE [LARGE SCALE GENOMIC DNA]</scope>
    <source>
        <strain evidence="7 8">MCA 4718</strain>
    </source>
</reference>
<evidence type="ECO:0000256" key="1">
    <source>
        <dbReference type="ARBA" id="ARBA00022723"/>
    </source>
</evidence>
<keyword evidence="8" id="KW-1185">Reference proteome</keyword>
<name>A0A316UDU7_9BASI</name>
<evidence type="ECO:0000313" key="7">
    <source>
        <dbReference type="EMBL" id="PWN23386.1"/>
    </source>
</evidence>
<proteinExistence type="predicted"/>
<evidence type="ECO:0000313" key="8">
    <source>
        <dbReference type="Proteomes" id="UP000245942"/>
    </source>
</evidence>
<dbReference type="SMART" id="SM00154">
    <property type="entry name" value="ZnF_AN1"/>
    <property type="match status" value="1"/>
</dbReference>
<dbReference type="GeneID" id="37015260"/>
<gene>
    <name evidence="7" type="ORF">BCV69DRAFT_286581</name>
</gene>
<dbReference type="EMBL" id="KZ819322">
    <property type="protein sequence ID" value="PWN23386.1"/>
    <property type="molecule type" value="Genomic_DNA"/>
</dbReference>
<evidence type="ECO:0000256" key="3">
    <source>
        <dbReference type="ARBA" id="ARBA00022833"/>
    </source>
</evidence>
<dbReference type="OrthoDB" id="431929at2759"/>
<evidence type="ECO:0000256" key="5">
    <source>
        <dbReference type="SAM" id="MobiDB-lite"/>
    </source>
</evidence>
<feature type="domain" description="AN1-type" evidence="6">
    <location>
        <begin position="1"/>
        <end position="49"/>
    </location>
</feature>
<keyword evidence="3" id="KW-0862">Zinc</keyword>
<feature type="region of interest" description="Disordered" evidence="5">
    <location>
        <begin position="136"/>
        <end position="178"/>
    </location>
</feature>